<sequence>MLNYFDKALLSQIPEQLLKVPYLVEEKTGISLKIQDMDELFAGSAPGFSRALAVLDINCDEQAITLWVAPGIKLAAHMISHELIHLRRNILEGVPKIFPRTNIEEAYMTESYFLENELEHLFIIPEEISLFPEAEAWWAEHYRQQIEKVRTEQVSIAHHWRTIRIALPKQTELIQACAAIIRDYDSRPTERLANEFYHSIAGAMPNKHEMILELIDMFPREIVFTIGVGRFTCKPNGNGIGQEFIALGEHLPRPARFAHML</sequence>
<evidence type="ECO:0000313" key="1">
    <source>
        <dbReference type="EMBL" id="XBP73270.1"/>
    </source>
</evidence>
<keyword evidence="1" id="KW-0614">Plasmid</keyword>
<proteinExistence type="predicted"/>
<dbReference type="EMBL" id="CP157680">
    <property type="protein sequence ID" value="XBP73270.1"/>
    <property type="molecule type" value="Genomic_DNA"/>
</dbReference>
<gene>
    <name evidence="1" type="ORF">ABLV49_25865</name>
</gene>
<organism evidence="1">
    <name type="scientific">Polaromonas hydrogenivorans</name>
    <dbReference type="NCBI Taxonomy" id="335476"/>
    <lineage>
        <taxon>Bacteria</taxon>
        <taxon>Pseudomonadati</taxon>
        <taxon>Pseudomonadota</taxon>
        <taxon>Betaproteobacteria</taxon>
        <taxon>Burkholderiales</taxon>
        <taxon>Comamonadaceae</taxon>
        <taxon>Polaromonas</taxon>
    </lineage>
</organism>
<protein>
    <recommendedName>
        <fullName evidence="2">IrrE N-terminal-like domain-containing protein</fullName>
    </recommendedName>
</protein>
<dbReference type="RefSeq" id="WP_349283365.1">
    <property type="nucleotide sequence ID" value="NZ_CBCSCU010000040.1"/>
</dbReference>
<evidence type="ECO:0008006" key="2">
    <source>
        <dbReference type="Google" id="ProtNLM"/>
    </source>
</evidence>
<reference evidence="1" key="1">
    <citation type="submission" date="2024-05" db="EMBL/GenBank/DDBJ databases">
        <authorList>
            <person name="Bunk B."/>
            <person name="Swiderski J."/>
            <person name="Sproer C."/>
            <person name="Thiel V."/>
        </authorList>
    </citation>
    <scope>NUCLEOTIDE SEQUENCE</scope>
    <source>
        <strain evidence="1">DSM 17735</strain>
        <plasmid evidence="1">p5</plasmid>
    </source>
</reference>
<accession>A0AAU7M074</accession>
<dbReference type="AlphaFoldDB" id="A0AAU7M074"/>
<name>A0AAU7M074_9BURK</name>
<geneLocation type="plasmid" evidence="1">
    <name>p5</name>
</geneLocation>